<dbReference type="AlphaFoldDB" id="A0AAN6YVW4"/>
<comment type="caution">
    <text evidence="2">The sequence shown here is derived from an EMBL/GenBank/DDBJ whole genome shotgun (WGS) entry which is preliminary data.</text>
</comment>
<dbReference type="Proteomes" id="UP001302812">
    <property type="component" value="Unassembled WGS sequence"/>
</dbReference>
<evidence type="ECO:0000313" key="2">
    <source>
        <dbReference type="EMBL" id="KAK4114909.1"/>
    </source>
</evidence>
<reference evidence="2" key="2">
    <citation type="submission" date="2023-05" db="EMBL/GenBank/DDBJ databases">
        <authorList>
            <consortium name="Lawrence Berkeley National Laboratory"/>
            <person name="Steindorff A."/>
            <person name="Hensen N."/>
            <person name="Bonometti L."/>
            <person name="Westerberg I."/>
            <person name="Brannstrom I.O."/>
            <person name="Guillou S."/>
            <person name="Cros-Aarteil S."/>
            <person name="Calhoun S."/>
            <person name="Haridas S."/>
            <person name="Kuo A."/>
            <person name="Mondo S."/>
            <person name="Pangilinan J."/>
            <person name="Riley R."/>
            <person name="Labutti K."/>
            <person name="Andreopoulos B."/>
            <person name="Lipzen A."/>
            <person name="Chen C."/>
            <person name="Yanf M."/>
            <person name="Daum C."/>
            <person name="Ng V."/>
            <person name="Clum A."/>
            <person name="Ohm R."/>
            <person name="Martin F."/>
            <person name="Silar P."/>
            <person name="Natvig D."/>
            <person name="Lalanne C."/>
            <person name="Gautier V."/>
            <person name="Ament-Velasquez S.L."/>
            <person name="Kruys A."/>
            <person name="Hutchinson M.I."/>
            <person name="Powell A.J."/>
            <person name="Barry K."/>
            <person name="Miller A.N."/>
            <person name="Grigoriev I.V."/>
            <person name="Debuchy R."/>
            <person name="Gladieux P."/>
            <person name="Thoren M.H."/>
            <person name="Johannesson H."/>
        </authorList>
    </citation>
    <scope>NUCLEOTIDE SEQUENCE</scope>
    <source>
        <strain evidence="2">CBS 508.74</strain>
    </source>
</reference>
<evidence type="ECO:0000256" key="1">
    <source>
        <dbReference type="SAM" id="MobiDB-lite"/>
    </source>
</evidence>
<dbReference type="EMBL" id="MU853336">
    <property type="protein sequence ID" value="KAK4114909.1"/>
    <property type="molecule type" value="Genomic_DNA"/>
</dbReference>
<evidence type="ECO:0000313" key="3">
    <source>
        <dbReference type="Proteomes" id="UP001302812"/>
    </source>
</evidence>
<gene>
    <name evidence="2" type="ORF">N656DRAFT_777110</name>
</gene>
<proteinExistence type="predicted"/>
<name>A0AAN6YVW4_9PEZI</name>
<accession>A0AAN6YVW4</accession>
<reference evidence="2" key="1">
    <citation type="journal article" date="2023" name="Mol. Phylogenet. Evol.">
        <title>Genome-scale phylogeny and comparative genomics of the fungal order Sordariales.</title>
        <authorList>
            <person name="Hensen N."/>
            <person name="Bonometti L."/>
            <person name="Westerberg I."/>
            <person name="Brannstrom I.O."/>
            <person name="Guillou S."/>
            <person name="Cros-Aarteil S."/>
            <person name="Calhoun S."/>
            <person name="Haridas S."/>
            <person name="Kuo A."/>
            <person name="Mondo S."/>
            <person name="Pangilinan J."/>
            <person name="Riley R."/>
            <person name="LaButti K."/>
            <person name="Andreopoulos B."/>
            <person name="Lipzen A."/>
            <person name="Chen C."/>
            <person name="Yan M."/>
            <person name="Daum C."/>
            <person name="Ng V."/>
            <person name="Clum A."/>
            <person name="Steindorff A."/>
            <person name="Ohm R.A."/>
            <person name="Martin F."/>
            <person name="Silar P."/>
            <person name="Natvig D.O."/>
            <person name="Lalanne C."/>
            <person name="Gautier V."/>
            <person name="Ament-Velasquez S.L."/>
            <person name="Kruys A."/>
            <person name="Hutchinson M.I."/>
            <person name="Powell A.J."/>
            <person name="Barry K."/>
            <person name="Miller A.N."/>
            <person name="Grigoriev I.V."/>
            <person name="Debuchy R."/>
            <person name="Gladieux P."/>
            <person name="Hiltunen Thoren M."/>
            <person name="Johannesson H."/>
        </authorList>
    </citation>
    <scope>NUCLEOTIDE SEQUENCE</scope>
    <source>
        <strain evidence="2">CBS 508.74</strain>
    </source>
</reference>
<keyword evidence="3" id="KW-1185">Reference proteome</keyword>
<protein>
    <submittedName>
        <fullName evidence="2">Uncharacterized protein</fullName>
    </submittedName>
</protein>
<sequence>MARAVSTYSGFRLLREQTCDLPLLLVALPPAQCHSLRTRQHRSSRRDTASLTLSVDSITRGTSNVPSYYAYPSAFPTGRHKQVCWATSAEGYPASSSTSPAESRVCPAAL</sequence>
<organism evidence="2 3">
    <name type="scientific">Canariomyces notabilis</name>
    <dbReference type="NCBI Taxonomy" id="2074819"/>
    <lineage>
        <taxon>Eukaryota</taxon>
        <taxon>Fungi</taxon>
        <taxon>Dikarya</taxon>
        <taxon>Ascomycota</taxon>
        <taxon>Pezizomycotina</taxon>
        <taxon>Sordariomycetes</taxon>
        <taxon>Sordariomycetidae</taxon>
        <taxon>Sordariales</taxon>
        <taxon>Chaetomiaceae</taxon>
        <taxon>Canariomyces</taxon>
    </lineage>
</organism>
<feature type="region of interest" description="Disordered" evidence="1">
    <location>
        <begin position="91"/>
        <end position="110"/>
    </location>
</feature>
<dbReference type="RefSeq" id="XP_064672479.1">
    <property type="nucleotide sequence ID" value="XM_064814761.1"/>
</dbReference>
<dbReference type="GeneID" id="89938886"/>